<gene>
    <name evidence="5" type="ORF">AACH06_13340</name>
</gene>
<dbReference type="PANTHER" id="PTHR31279:SF58">
    <property type="entry name" value="PROTEIN EXORDIUM-LIKE 2"/>
    <property type="match status" value="1"/>
</dbReference>
<evidence type="ECO:0000256" key="3">
    <source>
        <dbReference type="ARBA" id="ARBA00022729"/>
    </source>
</evidence>
<sequence>MQSRPSTLWLAAALALGMAATAHAAATRDQASSASEAAQGVQMVPTGKGYGVPAKAGQFVPQVESALANGIDYHGGPVMKAKGGQNIYIIWYGDWATQSPTGKAIITDMLKNITGTPYYNINTTYYQNNDTTKNVKNKVNLKTQIDDAGKSLGSALSDAQIKQLVQDAITGGKLPSDKNGIYLVLTTKDVNATSGFCTQYCGWHTHASISGVDIKYSFVGDAARCIGSCAAQSASSPNDNPGVDGMASVIMHEIEEAATDPDLNAWWQTSTGMENADKCAWTFGTQQTAPNGSKYNVQWGPRKFLIQQNWVNANGGKCAMQYP</sequence>
<keyword evidence="6" id="KW-1185">Reference proteome</keyword>
<organism evidence="5 6">
    <name type="scientific">Ideonella lacteola</name>
    <dbReference type="NCBI Taxonomy" id="2984193"/>
    <lineage>
        <taxon>Bacteria</taxon>
        <taxon>Pseudomonadati</taxon>
        <taxon>Pseudomonadota</taxon>
        <taxon>Betaproteobacteria</taxon>
        <taxon>Burkholderiales</taxon>
        <taxon>Sphaerotilaceae</taxon>
        <taxon>Ideonella</taxon>
    </lineage>
</organism>
<evidence type="ECO:0000256" key="4">
    <source>
        <dbReference type="SAM" id="SignalP"/>
    </source>
</evidence>
<comment type="caution">
    <text evidence="5">The sequence shown here is derived from an EMBL/GenBank/DDBJ whole genome shotgun (WGS) entry which is preliminary data.</text>
</comment>
<name>A0ABU9BT37_9BURK</name>
<proteinExistence type="predicted"/>
<evidence type="ECO:0000313" key="5">
    <source>
        <dbReference type="EMBL" id="MEK8031805.1"/>
    </source>
</evidence>
<dbReference type="PANTHER" id="PTHR31279">
    <property type="entry name" value="PROTEIN EXORDIUM-LIKE 5"/>
    <property type="match status" value="1"/>
</dbReference>
<keyword evidence="2" id="KW-0964">Secreted</keyword>
<evidence type="ECO:0000313" key="6">
    <source>
        <dbReference type="Proteomes" id="UP001371218"/>
    </source>
</evidence>
<dbReference type="RefSeq" id="WP_341426189.1">
    <property type="nucleotide sequence ID" value="NZ_JBBUTG010000006.1"/>
</dbReference>
<feature type="signal peptide" evidence="4">
    <location>
        <begin position="1"/>
        <end position="24"/>
    </location>
</feature>
<accession>A0ABU9BT37</accession>
<comment type="subcellular location">
    <subcellularLocation>
        <location evidence="1">Secreted</location>
    </subcellularLocation>
</comment>
<feature type="chain" id="PRO_5045413224" evidence="4">
    <location>
        <begin position="25"/>
        <end position="323"/>
    </location>
</feature>
<protein>
    <submittedName>
        <fullName evidence="5">Uncharacterized protein</fullName>
    </submittedName>
</protein>
<keyword evidence="3 4" id="KW-0732">Signal</keyword>
<reference evidence="5 6" key="1">
    <citation type="submission" date="2024-04" db="EMBL/GenBank/DDBJ databases">
        <title>Novel species of the genus Ideonella isolated from streams.</title>
        <authorList>
            <person name="Lu H."/>
        </authorList>
    </citation>
    <scope>NUCLEOTIDE SEQUENCE [LARGE SCALE GENOMIC DNA]</scope>
    <source>
        <strain evidence="5 6">DXS29W</strain>
    </source>
</reference>
<dbReference type="InterPro" id="IPR006766">
    <property type="entry name" value="EXORDIUM-like"/>
</dbReference>
<dbReference type="Proteomes" id="UP001371218">
    <property type="component" value="Unassembled WGS sequence"/>
</dbReference>
<evidence type="ECO:0000256" key="2">
    <source>
        <dbReference type="ARBA" id="ARBA00022525"/>
    </source>
</evidence>
<dbReference type="EMBL" id="JBBUTG010000006">
    <property type="protein sequence ID" value="MEK8031805.1"/>
    <property type="molecule type" value="Genomic_DNA"/>
</dbReference>
<dbReference type="Pfam" id="PF04674">
    <property type="entry name" value="Phi_1"/>
    <property type="match status" value="1"/>
</dbReference>
<evidence type="ECO:0000256" key="1">
    <source>
        <dbReference type="ARBA" id="ARBA00004613"/>
    </source>
</evidence>